<dbReference type="InterPro" id="IPR001646">
    <property type="entry name" value="5peptide_repeat"/>
</dbReference>
<reference evidence="1" key="1">
    <citation type="submission" date="2022-07" db="EMBL/GenBank/DDBJ databases">
        <title>Taxonomic analysis of Microcella humidisoli nov. sp., isolated from riverside soil.</title>
        <authorList>
            <person name="Molina K.M."/>
            <person name="Kim S.B."/>
        </authorList>
    </citation>
    <scope>NUCLEOTIDE SEQUENCE</scope>
    <source>
        <strain evidence="1">MMS21-STM10</strain>
    </source>
</reference>
<gene>
    <name evidence="1" type="ORF">NNL39_01360</name>
</gene>
<keyword evidence="2" id="KW-1185">Reference proteome</keyword>
<proteinExistence type="predicted"/>
<evidence type="ECO:0000313" key="1">
    <source>
        <dbReference type="EMBL" id="UTT62793.1"/>
    </source>
</evidence>
<dbReference type="Proteomes" id="UP001060039">
    <property type="component" value="Chromosome"/>
</dbReference>
<name>A0ABY5FXI9_9MICO</name>
<protein>
    <submittedName>
        <fullName evidence="1">Pentapeptide repeat-containing protein</fullName>
    </submittedName>
</protein>
<dbReference type="SUPFAM" id="SSF141571">
    <property type="entry name" value="Pentapeptide repeat-like"/>
    <property type="match status" value="1"/>
</dbReference>
<evidence type="ECO:0000313" key="2">
    <source>
        <dbReference type="Proteomes" id="UP001060039"/>
    </source>
</evidence>
<accession>A0ABY5FXI9</accession>
<dbReference type="Gene3D" id="2.160.20.80">
    <property type="entry name" value="E3 ubiquitin-protein ligase SopA"/>
    <property type="match status" value="1"/>
</dbReference>
<dbReference type="Pfam" id="PF00805">
    <property type="entry name" value="Pentapeptide"/>
    <property type="match status" value="2"/>
</dbReference>
<organism evidence="1 2">
    <name type="scientific">Microcella humidisoli</name>
    <dbReference type="NCBI Taxonomy" id="2963406"/>
    <lineage>
        <taxon>Bacteria</taxon>
        <taxon>Bacillati</taxon>
        <taxon>Actinomycetota</taxon>
        <taxon>Actinomycetes</taxon>
        <taxon>Micrococcales</taxon>
        <taxon>Microbacteriaceae</taxon>
        <taxon>Microcella</taxon>
    </lineage>
</organism>
<dbReference type="EMBL" id="CP101497">
    <property type="protein sequence ID" value="UTT62793.1"/>
    <property type="molecule type" value="Genomic_DNA"/>
</dbReference>
<sequence length="288" mass="30245">MTEPTRTALLPRGDRRQLLVPSCGDCLALCCVALAFTRSADFAHDKPAGEPCRNLADDRSCTIHAELRPRGYRGCSVYDCFGAGQRLSQAAVDSAPDTRTARTALYAALPIARALHELQWWLAEALAHPDAGPQRRALLDAAEATQRLGGAGPEALLALDLDAVRASVLPLLAELAAAARRGLPAPTRVRGRTLGPRADLLGARLDGADLRGADLRGALLIAASLRGADLAATDLLAADLRDADLSGADASAALFLTQPQVTAAMGDASTLLPPGIRRPDHWVAAHRD</sequence>
<dbReference type="RefSeq" id="WP_255159925.1">
    <property type="nucleotide sequence ID" value="NZ_CP101497.1"/>
</dbReference>